<dbReference type="KEGG" id="aaco:K1I37_19930"/>
<accession>T0DNC5</accession>
<name>T0DNC5_ALIAG</name>
<dbReference type="Proteomes" id="UP000829401">
    <property type="component" value="Chromosome"/>
</dbReference>
<comment type="similarity">
    <text evidence="1">Belongs to the ATP-dependent AMP-binding enzyme family.</text>
</comment>
<dbReference type="PANTHER" id="PTHR43201:SF5">
    <property type="entry name" value="MEDIUM-CHAIN ACYL-COA LIGASE ACSF2, MITOCHONDRIAL"/>
    <property type="match status" value="1"/>
</dbReference>
<dbReference type="eggNOG" id="COG0318">
    <property type="taxonomic scope" value="Bacteria"/>
</dbReference>
<evidence type="ECO:0000313" key="6">
    <source>
        <dbReference type="Proteomes" id="UP000829401"/>
    </source>
</evidence>
<dbReference type="AlphaFoldDB" id="T0DNC5"/>
<sequence>MSTLLASLEKALAADNRPILFDNDTWHTTSELRRDVLHVVSTLYEAGLRERDEVLIGLPNSYEFAVVYLALLQSGVVISPVNPKMPAAELERVLPRVQAKAVFLQPAQHEAWQSVLEASGLSSTTEIAPPDSAMEPIVLTALSDGSMQSAQEAHESGAPDDDAPAVLMFTSGTTGQPKGVLLRHRHLLHAADNVINSHQLTEEDVTYCMLPLFHINAQVIVLLSSLVSGGRIVMVDRFHASRFWNDISTHGVTWVSAVPTILSILSKLDTKVPEHRLRFIRSASAPLAPAIKNRFESAIGVPVVESYGMTEAAGQICINPLPPALRKTGSVGKPFGLELQILDDQERPLGAGQVGEIVIRGKNVIESYVGLEANSSSKWRGWIFTGDLGYRDDDGYVFITGRVKEIINRAGEKLSPREIEDVLNGHPAVDRAAVIGVPDALYGERVVAYVVPVDEQAAASGKLVDELGELCKASLAHHKCPSEIFVAKSLPVGPTGKVQKHLLRDATKVHLLA</sequence>
<dbReference type="InterPro" id="IPR045851">
    <property type="entry name" value="AMP-bd_C_sf"/>
</dbReference>
<evidence type="ECO:0000313" key="5">
    <source>
        <dbReference type="EMBL" id="UNO48859.1"/>
    </source>
</evidence>
<dbReference type="Pfam" id="PF00501">
    <property type="entry name" value="AMP-binding"/>
    <property type="match status" value="1"/>
</dbReference>
<dbReference type="STRING" id="1356854.N007_19150"/>
<dbReference type="EMBL" id="CP080467">
    <property type="protein sequence ID" value="UNO48859.1"/>
    <property type="molecule type" value="Genomic_DNA"/>
</dbReference>
<proteinExistence type="inferred from homology"/>
<dbReference type="InterPro" id="IPR025110">
    <property type="entry name" value="AMP-bd_C"/>
</dbReference>
<dbReference type="InterPro" id="IPR000873">
    <property type="entry name" value="AMP-dep_synth/lig_dom"/>
</dbReference>
<evidence type="ECO:0000256" key="1">
    <source>
        <dbReference type="ARBA" id="ARBA00006432"/>
    </source>
</evidence>
<evidence type="ECO:0000259" key="4">
    <source>
        <dbReference type="Pfam" id="PF13193"/>
    </source>
</evidence>
<protein>
    <submittedName>
        <fullName evidence="5">AMP-binding protein</fullName>
    </submittedName>
</protein>
<dbReference type="Pfam" id="PF13193">
    <property type="entry name" value="AMP-binding_C"/>
    <property type="match status" value="1"/>
</dbReference>
<reference evidence="6" key="1">
    <citation type="journal article" date="2022" name="G3 (Bethesda)">
        <title>Unveiling the complete genome sequence of Alicyclobacillus acidoterrestris DSM 3922T, a taint-producing strain.</title>
        <authorList>
            <person name="Leonardo I.C."/>
            <person name="Barreto Crespo M.T."/>
            <person name="Gaspar F.B."/>
        </authorList>
    </citation>
    <scope>NUCLEOTIDE SEQUENCE [LARGE SCALE GENOMIC DNA]</scope>
    <source>
        <strain evidence="6">DSM 3922</strain>
    </source>
</reference>
<dbReference type="PANTHER" id="PTHR43201">
    <property type="entry name" value="ACYL-COA SYNTHETASE"/>
    <property type="match status" value="1"/>
</dbReference>
<feature type="domain" description="AMP-dependent synthetase/ligase" evidence="3">
    <location>
        <begin position="15"/>
        <end position="368"/>
    </location>
</feature>
<evidence type="ECO:0000256" key="2">
    <source>
        <dbReference type="ARBA" id="ARBA00022598"/>
    </source>
</evidence>
<dbReference type="Gene3D" id="3.40.50.12780">
    <property type="entry name" value="N-terminal domain of ligase-like"/>
    <property type="match status" value="1"/>
</dbReference>
<dbReference type="SUPFAM" id="SSF56801">
    <property type="entry name" value="Acetyl-CoA synthetase-like"/>
    <property type="match status" value="1"/>
</dbReference>
<keyword evidence="6" id="KW-1185">Reference proteome</keyword>
<keyword evidence="2" id="KW-0436">Ligase</keyword>
<dbReference type="RefSeq" id="WP_021294983.1">
    <property type="nucleotide sequence ID" value="NZ_AURB01000026.1"/>
</dbReference>
<evidence type="ECO:0000259" key="3">
    <source>
        <dbReference type="Pfam" id="PF00501"/>
    </source>
</evidence>
<dbReference type="PROSITE" id="PS00455">
    <property type="entry name" value="AMP_BINDING"/>
    <property type="match status" value="1"/>
</dbReference>
<organism evidence="5 6">
    <name type="scientific">Alicyclobacillus acidoterrestris (strain ATCC 49025 / DSM 3922 / CIP 106132 / NCIMB 13137 / GD3B)</name>
    <dbReference type="NCBI Taxonomy" id="1356854"/>
    <lineage>
        <taxon>Bacteria</taxon>
        <taxon>Bacillati</taxon>
        <taxon>Bacillota</taxon>
        <taxon>Bacilli</taxon>
        <taxon>Bacillales</taxon>
        <taxon>Alicyclobacillaceae</taxon>
        <taxon>Alicyclobacillus</taxon>
    </lineage>
</organism>
<accession>A0A9E6ZTF5</accession>
<gene>
    <name evidence="5" type="ORF">K1I37_19930</name>
</gene>
<dbReference type="GO" id="GO:0006631">
    <property type="term" value="P:fatty acid metabolic process"/>
    <property type="evidence" value="ECO:0007669"/>
    <property type="project" value="TreeGrafter"/>
</dbReference>
<feature type="domain" description="AMP-binding enzyme C-terminal" evidence="4">
    <location>
        <begin position="418"/>
        <end position="497"/>
    </location>
</feature>
<dbReference type="OrthoDB" id="9765680at2"/>
<dbReference type="InterPro" id="IPR042099">
    <property type="entry name" value="ANL_N_sf"/>
</dbReference>
<dbReference type="GO" id="GO:0031956">
    <property type="term" value="F:medium-chain fatty acid-CoA ligase activity"/>
    <property type="evidence" value="ECO:0007669"/>
    <property type="project" value="TreeGrafter"/>
</dbReference>
<dbReference type="Gene3D" id="3.30.300.30">
    <property type="match status" value="1"/>
</dbReference>
<dbReference type="InterPro" id="IPR020845">
    <property type="entry name" value="AMP-binding_CS"/>
</dbReference>